<sequence>MSIRKAVPPNPHIAVREDWLAATPEVPVDAAQPIIDAHHHLWHGARGQYMFDEFLADVSTGHNVVATVFAECRSMWREDGLDAMKPVGETEFVAGVAAISESGEFGPCRIGAGIVGHADLTEGAAVADVLEAHIACAGGRFRGIRQSAVWSEDETIKTTSVLPPRGLMQDAAFREGFAKLVEYGLSFDAWIYHPQIGEFIDLARAFPDTVMVLDHLGGILGINAYAGRRDEVFEGWRRQIVELSTLPNVRIKLGGLGMKTGFGGYHLLDRAPGSDQLAHDWLPWIETAIEVMGSDRCMFESNFPVDKGAYSYTVCWNAFQKITAGATPTERQNLFHDTAYRTYRLENDAG</sequence>
<keyword evidence="4" id="KW-1185">Reference proteome</keyword>
<evidence type="ECO:0000313" key="3">
    <source>
        <dbReference type="EMBL" id="SFO37758.1"/>
    </source>
</evidence>
<evidence type="ECO:0000256" key="1">
    <source>
        <dbReference type="ARBA" id="ARBA00038310"/>
    </source>
</evidence>
<comment type="similarity">
    <text evidence="1">Belongs to the metallo-dependent hydrolases superfamily.</text>
</comment>
<dbReference type="OrthoDB" id="9787654at2"/>
<name>A0A1I5GP14_9RHOB</name>
<dbReference type="SUPFAM" id="SSF51556">
    <property type="entry name" value="Metallo-dependent hydrolases"/>
    <property type="match status" value="1"/>
</dbReference>
<dbReference type="EMBL" id="FOVP01000035">
    <property type="protein sequence ID" value="SFO37758.1"/>
    <property type="molecule type" value="Genomic_DNA"/>
</dbReference>
<evidence type="ECO:0000259" key="2">
    <source>
        <dbReference type="Pfam" id="PF04909"/>
    </source>
</evidence>
<dbReference type="InterPro" id="IPR052350">
    <property type="entry name" value="Metallo-dep_Lactonases"/>
</dbReference>
<evidence type="ECO:0000313" key="4">
    <source>
        <dbReference type="Proteomes" id="UP000198599"/>
    </source>
</evidence>
<dbReference type="InterPro" id="IPR006680">
    <property type="entry name" value="Amidohydro-rel"/>
</dbReference>
<dbReference type="PANTHER" id="PTHR43569:SF1">
    <property type="entry name" value="BLL3371 PROTEIN"/>
    <property type="match status" value="1"/>
</dbReference>
<accession>A0A1I5GP14</accession>
<gene>
    <name evidence="3" type="ORF">SAMN04487859_13518</name>
</gene>
<dbReference type="AlphaFoldDB" id="A0A1I5GP14"/>
<proteinExistence type="inferred from homology"/>
<organism evidence="3 4">
    <name type="scientific">Roseovarius lutimaris</name>
    <dbReference type="NCBI Taxonomy" id="1005928"/>
    <lineage>
        <taxon>Bacteria</taxon>
        <taxon>Pseudomonadati</taxon>
        <taxon>Pseudomonadota</taxon>
        <taxon>Alphaproteobacteria</taxon>
        <taxon>Rhodobacterales</taxon>
        <taxon>Roseobacteraceae</taxon>
        <taxon>Roseovarius</taxon>
    </lineage>
</organism>
<dbReference type="Pfam" id="PF04909">
    <property type="entry name" value="Amidohydro_2"/>
    <property type="match status" value="1"/>
</dbReference>
<dbReference type="RefSeq" id="WP_092842271.1">
    <property type="nucleotide sequence ID" value="NZ_FOVP01000035.1"/>
</dbReference>
<feature type="domain" description="Amidohydrolase-related" evidence="2">
    <location>
        <begin position="35"/>
        <end position="345"/>
    </location>
</feature>
<dbReference type="GO" id="GO:0016787">
    <property type="term" value="F:hydrolase activity"/>
    <property type="evidence" value="ECO:0007669"/>
    <property type="project" value="UniProtKB-KW"/>
</dbReference>
<keyword evidence="3" id="KW-0378">Hydrolase</keyword>
<dbReference type="PANTHER" id="PTHR43569">
    <property type="entry name" value="AMIDOHYDROLASE"/>
    <property type="match status" value="1"/>
</dbReference>
<protein>
    <submittedName>
        <fullName evidence="3">Predicted metal-dependent hydrolase, TIM-barrel fold</fullName>
    </submittedName>
</protein>
<dbReference type="InterPro" id="IPR032466">
    <property type="entry name" value="Metal_Hydrolase"/>
</dbReference>
<reference evidence="4" key="1">
    <citation type="submission" date="2016-10" db="EMBL/GenBank/DDBJ databases">
        <authorList>
            <person name="Varghese N."/>
            <person name="Submissions S."/>
        </authorList>
    </citation>
    <scope>NUCLEOTIDE SEQUENCE [LARGE SCALE GENOMIC DNA]</scope>
    <source>
        <strain evidence="4">DSM 28463</strain>
    </source>
</reference>
<dbReference type="Proteomes" id="UP000198599">
    <property type="component" value="Unassembled WGS sequence"/>
</dbReference>
<dbReference type="STRING" id="1005928.SAMN04487859_13518"/>
<dbReference type="Gene3D" id="3.20.20.140">
    <property type="entry name" value="Metal-dependent hydrolases"/>
    <property type="match status" value="1"/>
</dbReference>